<accession>A0A484HNJ8</accession>
<dbReference type="AlphaFoldDB" id="A0A484HNJ8"/>
<dbReference type="InterPro" id="IPR037523">
    <property type="entry name" value="VOC_core"/>
</dbReference>
<proteinExistence type="predicted"/>
<dbReference type="PROSITE" id="PS00934">
    <property type="entry name" value="GLYOXALASE_I_1"/>
    <property type="match status" value="1"/>
</dbReference>
<dbReference type="GO" id="GO:0004462">
    <property type="term" value="F:lactoylglutathione lyase activity"/>
    <property type="evidence" value="ECO:0007669"/>
    <property type="project" value="UniProtKB-EC"/>
</dbReference>
<dbReference type="PANTHER" id="PTHR43048">
    <property type="entry name" value="METHYLMALONYL-COA EPIMERASE"/>
    <property type="match status" value="1"/>
</dbReference>
<evidence type="ECO:0000313" key="3">
    <source>
        <dbReference type="EMBL" id="VEN74505.1"/>
    </source>
</evidence>
<name>A0A484HNJ8_9BACT</name>
<dbReference type="Pfam" id="PF00903">
    <property type="entry name" value="Glyoxalase"/>
    <property type="match status" value="1"/>
</dbReference>
<organism evidence="3">
    <name type="scientific">uncultured Desulfobacteraceae bacterium</name>
    <dbReference type="NCBI Taxonomy" id="218296"/>
    <lineage>
        <taxon>Bacteria</taxon>
        <taxon>Pseudomonadati</taxon>
        <taxon>Thermodesulfobacteriota</taxon>
        <taxon>Desulfobacteria</taxon>
        <taxon>Desulfobacterales</taxon>
        <taxon>Desulfobacteraceae</taxon>
        <taxon>environmental samples</taxon>
    </lineage>
</organism>
<gene>
    <name evidence="3" type="primary">gloA</name>
    <name evidence="3" type="ORF">EPICR_40085</name>
</gene>
<dbReference type="GO" id="GO:0004493">
    <property type="term" value="F:methylmalonyl-CoA epimerase activity"/>
    <property type="evidence" value="ECO:0007669"/>
    <property type="project" value="TreeGrafter"/>
</dbReference>
<dbReference type="InterPro" id="IPR051785">
    <property type="entry name" value="MMCE/EMCE_epimerase"/>
</dbReference>
<dbReference type="GO" id="GO:0046491">
    <property type="term" value="P:L-methylmalonyl-CoA metabolic process"/>
    <property type="evidence" value="ECO:0007669"/>
    <property type="project" value="TreeGrafter"/>
</dbReference>
<protein>
    <submittedName>
        <fullName evidence="3">Lactoylglutathione lyase</fullName>
        <ecNumber evidence="3">4.4.1.5</ecNumber>
    </submittedName>
</protein>
<dbReference type="InterPro" id="IPR004360">
    <property type="entry name" value="Glyas_Fos-R_dOase_dom"/>
</dbReference>
<dbReference type="InterPro" id="IPR018146">
    <property type="entry name" value="Glyoxalase_1_CS"/>
</dbReference>
<dbReference type="InterPro" id="IPR029068">
    <property type="entry name" value="Glyas_Bleomycin-R_OHBP_Dase"/>
</dbReference>
<feature type="domain" description="VOC" evidence="2">
    <location>
        <begin position="4"/>
        <end position="143"/>
    </location>
</feature>
<sequence>MACIIRHTGLVVNDIDQSIEFYEDVFGFKLLKRMVDGSGYIQKLTGVSGAIVEWAKLTDGGSGVLELLEYKKPHQKKVDIIYDADMHGCSHIAITVESIDQVYHALTDRGLFCNSKPLVSPDGKVKVMYVRDYDGIIIELVEEISCL</sequence>
<dbReference type="EC" id="4.4.1.5" evidence="3"/>
<keyword evidence="1" id="KW-0479">Metal-binding</keyword>
<dbReference type="SUPFAM" id="SSF54593">
    <property type="entry name" value="Glyoxalase/Bleomycin resistance protein/Dihydroxybiphenyl dioxygenase"/>
    <property type="match status" value="1"/>
</dbReference>
<reference evidence="3" key="1">
    <citation type="submission" date="2019-01" db="EMBL/GenBank/DDBJ databases">
        <authorList>
            <consortium name="Genoscope - CEA"/>
            <person name="William W."/>
        </authorList>
    </citation>
    <scope>NUCLEOTIDE SEQUENCE</scope>
    <source>
        <strain evidence="3">CR-1</strain>
    </source>
</reference>
<dbReference type="PROSITE" id="PS51819">
    <property type="entry name" value="VOC"/>
    <property type="match status" value="1"/>
</dbReference>
<dbReference type="PANTHER" id="PTHR43048:SF3">
    <property type="entry name" value="METHYLMALONYL-COA EPIMERASE, MITOCHONDRIAL"/>
    <property type="match status" value="1"/>
</dbReference>
<evidence type="ECO:0000259" key="2">
    <source>
        <dbReference type="PROSITE" id="PS51819"/>
    </source>
</evidence>
<dbReference type="CDD" id="cd06587">
    <property type="entry name" value="VOC"/>
    <property type="match status" value="1"/>
</dbReference>
<dbReference type="GO" id="GO:0046872">
    <property type="term" value="F:metal ion binding"/>
    <property type="evidence" value="ECO:0007669"/>
    <property type="project" value="UniProtKB-KW"/>
</dbReference>
<keyword evidence="3" id="KW-0456">Lyase</keyword>
<dbReference type="EMBL" id="CAACVI010000034">
    <property type="protein sequence ID" value="VEN74505.1"/>
    <property type="molecule type" value="Genomic_DNA"/>
</dbReference>
<dbReference type="Gene3D" id="3.10.180.10">
    <property type="entry name" value="2,3-Dihydroxybiphenyl 1,2-Dioxygenase, domain 1"/>
    <property type="match status" value="1"/>
</dbReference>
<evidence type="ECO:0000256" key="1">
    <source>
        <dbReference type="ARBA" id="ARBA00022723"/>
    </source>
</evidence>